<comment type="caution">
    <text evidence="1">The sequence shown here is derived from an EMBL/GenBank/DDBJ whole genome shotgun (WGS) entry which is preliminary data.</text>
</comment>
<organism evidence="1 2">
    <name type="scientific">Flagellimonas pelagia</name>
    <dbReference type="NCBI Taxonomy" id="2306998"/>
    <lineage>
        <taxon>Bacteria</taxon>
        <taxon>Pseudomonadati</taxon>
        <taxon>Bacteroidota</taxon>
        <taxon>Flavobacteriia</taxon>
        <taxon>Flavobacteriales</taxon>
        <taxon>Flavobacteriaceae</taxon>
        <taxon>Flagellimonas</taxon>
    </lineage>
</organism>
<keyword evidence="2" id="KW-1185">Reference proteome</keyword>
<evidence type="ECO:0000313" key="2">
    <source>
        <dbReference type="Proteomes" id="UP000321621"/>
    </source>
</evidence>
<sequence>MNYFLDHIAFYAYYRKKKSICSRYRNLRKNKVLGYLEKGHYKRSLQHLRNAAIELELEYFDILYLRLR</sequence>
<accession>A0ABY3KDJ4</accession>
<reference evidence="1 2" key="1">
    <citation type="submission" date="2019-07" db="EMBL/GenBank/DDBJ databases">
        <title>Draft genome of two Muricauda strains isolated from deep sea.</title>
        <authorList>
            <person name="Sun C."/>
        </authorList>
    </citation>
    <scope>NUCLEOTIDE SEQUENCE [LARGE SCALE GENOMIC DNA]</scope>
    <source>
        <strain evidence="1 2">72</strain>
    </source>
</reference>
<protein>
    <submittedName>
        <fullName evidence="1">Uncharacterized protein</fullName>
    </submittedName>
</protein>
<dbReference type="EMBL" id="VNWK01000036">
    <property type="protein sequence ID" value="TXJ91070.1"/>
    <property type="molecule type" value="Genomic_DNA"/>
</dbReference>
<name>A0ABY3KDJ4_9FLAO</name>
<gene>
    <name evidence="1" type="ORF">FQ017_18850</name>
</gene>
<dbReference type="Proteomes" id="UP000321621">
    <property type="component" value="Unassembled WGS sequence"/>
</dbReference>
<proteinExistence type="predicted"/>
<dbReference type="RefSeq" id="WP_147378316.1">
    <property type="nucleotide sequence ID" value="NZ_QXFI01000036.1"/>
</dbReference>
<evidence type="ECO:0000313" key="1">
    <source>
        <dbReference type="EMBL" id="TXJ91070.1"/>
    </source>
</evidence>